<keyword evidence="3" id="KW-1133">Transmembrane helix</keyword>
<dbReference type="EMBL" id="KN840502">
    <property type="protein sequence ID" value="KIP07183.1"/>
    <property type="molecule type" value="Genomic_DNA"/>
</dbReference>
<dbReference type="PANTHER" id="PTHR11360">
    <property type="entry name" value="MONOCARBOXYLATE TRANSPORTER"/>
    <property type="match status" value="1"/>
</dbReference>
<feature type="transmembrane region" description="Helical" evidence="3">
    <location>
        <begin position="397"/>
        <end position="417"/>
    </location>
</feature>
<feature type="transmembrane region" description="Helical" evidence="3">
    <location>
        <begin position="129"/>
        <end position="152"/>
    </location>
</feature>
<dbReference type="OrthoDB" id="6509908at2759"/>
<feature type="transmembrane region" description="Helical" evidence="3">
    <location>
        <begin position="105"/>
        <end position="123"/>
    </location>
</feature>
<gene>
    <name evidence="5" type="ORF">PHLGIDRAFT_35570</name>
</gene>
<feature type="domain" description="Major facilitator superfamily (MFS) profile" evidence="4">
    <location>
        <begin position="241"/>
        <end position="430"/>
    </location>
</feature>
<dbReference type="GO" id="GO:0016020">
    <property type="term" value="C:membrane"/>
    <property type="evidence" value="ECO:0007669"/>
    <property type="project" value="UniProtKB-SubCell"/>
</dbReference>
<feature type="transmembrane region" description="Helical" evidence="3">
    <location>
        <begin position="367"/>
        <end position="385"/>
    </location>
</feature>
<dbReference type="Pfam" id="PF07690">
    <property type="entry name" value="MFS_1"/>
    <property type="match status" value="1"/>
</dbReference>
<dbReference type="InterPro" id="IPR020846">
    <property type="entry name" value="MFS_dom"/>
</dbReference>
<feature type="transmembrane region" description="Helical" evidence="3">
    <location>
        <begin position="164"/>
        <end position="185"/>
    </location>
</feature>
<dbReference type="SUPFAM" id="SSF103473">
    <property type="entry name" value="MFS general substrate transporter"/>
    <property type="match status" value="1"/>
</dbReference>
<dbReference type="Gene3D" id="1.20.1250.20">
    <property type="entry name" value="MFS general substrate transporter like domains"/>
    <property type="match status" value="2"/>
</dbReference>
<feature type="transmembrane region" description="Helical" evidence="3">
    <location>
        <begin position="275"/>
        <end position="295"/>
    </location>
</feature>
<name>A0A0C3PL88_PHLG1</name>
<evidence type="ECO:0000256" key="2">
    <source>
        <dbReference type="ARBA" id="ARBA00006727"/>
    </source>
</evidence>
<evidence type="ECO:0000259" key="4">
    <source>
        <dbReference type="PROSITE" id="PS50850"/>
    </source>
</evidence>
<dbReference type="Proteomes" id="UP000053257">
    <property type="component" value="Unassembled WGS sequence"/>
</dbReference>
<reference evidence="5 6" key="1">
    <citation type="journal article" date="2014" name="PLoS Genet.">
        <title>Analysis of the Phlebiopsis gigantea genome, transcriptome and secretome provides insight into its pioneer colonization strategies of wood.</title>
        <authorList>
            <person name="Hori C."/>
            <person name="Ishida T."/>
            <person name="Igarashi K."/>
            <person name="Samejima M."/>
            <person name="Suzuki H."/>
            <person name="Master E."/>
            <person name="Ferreira P."/>
            <person name="Ruiz-Duenas F.J."/>
            <person name="Held B."/>
            <person name="Canessa P."/>
            <person name="Larrondo L.F."/>
            <person name="Schmoll M."/>
            <person name="Druzhinina I.S."/>
            <person name="Kubicek C.P."/>
            <person name="Gaskell J.A."/>
            <person name="Kersten P."/>
            <person name="St John F."/>
            <person name="Glasner J."/>
            <person name="Sabat G."/>
            <person name="Splinter BonDurant S."/>
            <person name="Syed K."/>
            <person name="Yadav J."/>
            <person name="Mgbeahuruike A.C."/>
            <person name="Kovalchuk A."/>
            <person name="Asiegbu F.O."/>
            <person name="Lackner G."/>
            <person name="Hoffmeister D."/>
            <person name="Rencoret J."/>
            <person name="Gutierrez A."/>
            <person name="Sun H."/>
            <person name="Lindquist E."/>
            <person name="Barry K."/>
            <person name="Riley R."/>
            <person name="Grigoriev I.V."/>
            <person name="Henrissat B."/>
            <person name="Kues U."/>
            <person name="Berka R.M."/>
            <person name="Martinez A.T."/>
            <person name="Covert S.F."/>
            <person name="Blanchette R.A."/>
            <person name="Cullen D."/>
        </authorList>
    </citation>
    <scope>NUCLEOTIDE SEQUENCE [LARGE SCALE GENOMIC DNA]</scope>
    <source>
        <strain evidence="5 6">11061_1 CR5-6</strain>
    </source>
</reference>
<feature type="transmembrane region" description="Helical" evidence="3">
    <location>
        <begin position="307"/>
        <end position="326"/>
    </location>
</feature>
<feature type="transmembrane region" description="Helical" evidence="3">
    <location>
        <begin position="43"/>
        <end position="63"/>
    </location>
</feature>
<keyword evidence="3" id="KW-0812">Transmembrane</keyword>
<sequence length="430" mass="46033">MSKTPTLSAESASVDEKRSLNAAQEAEYPEGGLRGWLAVAGSFLVYFASFGVINSFGVFQTFYADGYLSNYSPTVIAFIGALQITLLYVGGIVIGPLFDAIGAKYLYPVGALGSVLSLVALSFTRPQHIYQQFLSQGILFGLVVGFGTYPALSVVGQYFKAKRALAMGIVAAGSSVGGVCLPIMFSRLFDTIGFAWSVRVAALITLFCYGVAMLISRTRLPTKPLPPLSQLIDFDGFKDPRYLTLAIGSVLVNLGLYSPYYYIEPFAIQYGVSPSVHVYLLSMINGVSFFGRIIGGQLADRYGRMNILCPATLLSGILCLALWLPSRGAVPLVIFACTYGFFSGIFISVSAAAVGQISPVDRLGARIGTFFLPTAIATLVGTPIGGSFVKGGTKDEYHHVAIFAGVMIVGGSILLYVSRVLCSRNLREKW</sequence>
<keyword evidence="3" id="KW-0472">Membrane</keyword>
<dbReference type="PROSITE" id="PS50850">
    <property type="entry name" value="MFS"/>
    <property type="match status" value="1"/>
</dbReference>
<dbReference type="InterPro" id="IPR036259">
    <property type="entry name" value="MFS_trans_sf"/>
</dbReference>
<accession>A0A0C3PL88</accession>
<feature type="transmembrane region" description="Helical" evidence="3">
    <location>
        <begin position="191"/>
        <end position="215"/>
    </location>
</feature>
<evidence type="ECO:0000313" key="6">
    <source>
        <dbReference type="Proteomes" id="UP000053257"/>
    </source>
</evidence>
<dbReference type="HOGENOM" id="CLU_001265_1_2_1"/>
<dbReference type="InterPro" id="IPR050327">
    <property type="entry name" value="Proton-linked_MCT"/>
</dbReference>
<organism evidence="5 6">
    <name type="scientific">Phlebiopsis gigantea (strain 11061_1 CR5-6)</name>
    <name type="common">White-rot fungus</name>
    <name type="synonym">Peniophora gigantea</name>
    <dbReference type="NCBI Taxonomy" id="745531"/>
    <lineage>
        <taxon>Eukaryota</taxon>
        <taxon>Fungi</taxon>
        <taxon>Dikarya</taxon>
        <taxon>Basidiomycota</taxon>
        <taxon>Agaricomycotina</taxon>
        <taxon>Agaricomycetes</taxon>
        <taxon>Polyporales</taxon>
        <taxon>Phanerochaetaceae</taxon>
        <taxon>Phlebiopsis</taxon>
    </lineage>
</organism>
<feature type="transmembrane region" description="Helical" evidence="3">
    <location>
        <begin position="75"/>
        <end position="98"/>
    </location>
</feature>
<evidence type="ECO:0000313" key="5">
    <source>
        <dbReference type="EMBL" id="KIP07183.1"/>
    </source>
</evidence>
<comment type="subcellular location">
    <subcellularLocation>
        <location evidence="1">Membrane</location>
        <topology evidence="1">Multi-pass membrane protein</topology>
    </subcellularLocation>
</comment>
<dbReference type="CDD" id="cd17352">
    <property type="entry name" value="MFS_MCT_SLC16"/>
    <property type="match status" value="1"/>
</dbReference>
<keyword evidence="6" id="KW-1185">Reference proteome</keyword>
<dbReference type="GO" id="GO:0022857">
    <property type="term" value="F:transmembrane transporter activity"/>
    <property type="evidence" value="ECO:0007669"/>
    <property type="project" value="InterPro"/>
</dbReference>
<dbReference type="PANTHER" id="PTHR11360:SF281">
    <property type="entry name" value="ASPYRIDONES EFFLUX PROTEIN APDF-RELATED"/>
    <property type="match status" value="1"/>
</dbReference>
<feature type="transmembrane region" description="Helical" evidence="3">
    <location>
        <begin position="332"/>
        <end position="355"/>
    </location>
</feature>
<evidence type="ECO:0000256" key="3">
    <source>
        <dbReference type="SAM" id="Phobius"/>
    </source>
</evidence>
<feature type="transmembrane region" description="Helical" evidence="3">
    <location>
        <begin position="242"/>
        <end position="263"/>
    </location>
</feature>
<protein>
    <recommendedName>
        <fullName evidence="4">Major facilitator superfamily (MFS) profile domain-containing protein</fullName>
    </recommendedName>
</protein>
<dbReference type="AlphaFoldDB" id="A0A0C3PL88"/>
<proteinExistence type="inferred from homology"/>
<comment type="similarity">
    <text evidence="2">Belongs to the major facilitator superfamily. Monocarboxylate porter (TC 2.A.1.13) family.</text>
</comment>
<dbReference type="InterPro" id="IPR011701">
    <property type="entry name" value="MFS"/>
</dbReference>
<evidence type="ECO:0000256" key="1">
    <source>
        <dbReference type="ARBA" id="ARBA00004141"/>
    </source>
</evidence>